<protein>
    <submittedName>
        <fullName evidence="1">Uncharacterized protein</fullName>
    </submittedName>
</protein>
<sequence length="180" mass="20470">MKNEESGMKNFYLNKMFVLAVILFTTCVPGFADNHRGRLQIGTGLLYERGMDLTVAYEHETRYHNAWEYFGNVYLKWDECASCGHVCPKSFWSNYNTWGLGVAYKPCVTRGRNHHGNLRIGGSLGSDRHNVVGSVHAGYEHSYSLRKGWQVYWQVKSDLMIGGNDLFRTGVVIGVKLPIK</sequence>
<evidence type="ECO:0000313" key="2">
    <source>
        <dbReference type="Proteomes" id="UP000260759"/>
    </source>
</evidence>
<gene>
    <name evidence="1" type="ORF">DXB37_19625</name>
</gene>
<dbReference type="EMBL" id="QSVA01000026">
    <property type="protein sequence ID" value="RGN89257.1"/>
    <property type="molecule type" value="Genomic_DNA"/>
</dbReference>
<proteinExistence type="predicted"/>
<dbReference type="RefSeq" id="WP_117601534.1">
    <property type="nucleotide sequence ID" value="NZ_JADMPP010000019.1"/>
</dbReference>
<accession>A0A396AUU2</accession>
<name>A0A396AUU2_BACUN</name>
<evidence type="ECO:0000313" key="1">
    <source>
        <dbReference type="EMBL" id="RGN89257.1"/>
    </source>
</evidence>
<organism evidence="1 2">
    <name type="scientific">Bacteroides uniformis</name>
    <dbReference type="NCBI Taxonomy" id="820"/>
    <lineage>
        <taxon>Bacteria</taxon>
        <taxon>Pseudomonadati</taxon>
        <taxon>Bacteroidota</taxon>
        <taxon>Bacteroidia</taxon>
        <taxon>Bacteroidales</taxon>
        <taxon>Bacteroidaceae</taxon>
        <taxon>Bacteroides</taxon>
    </lineage>
</organism>
<reference evidence="1 2" key="1">
    <citation type="submission" date="2018-08" db="EMBL/GenBank/DDBJ databases">
        <title>A genome reference for cultivated species of the human gut microbiota.</title>
        <authorList>
            <person name="Zou Y."/>
            <person name="Xue W."/>
            <person name="Luo G."/>
        </authorList>
    </citation>
    <scope>NUCLEOTIDE SEQUENCE [LARGE SCALE GENOMIC DNA]</scope>
    <source>
        <strain evidence="1 2">OM03-4</strain>
    </source>
</reference>
<comment type="caution">
    <text evidence="1">The sequence shown here is derived from an EMBL/GenBank/DDBJ whole genome shotgun (WGS) entry which is preliminary data.</text>
</comment>
<dbReference type="AlphaFoldDB" id="A0A396AUU2"/>
<dbReference type="Proteomes" id="UP000260759">
    <property type="component" value="Unassembled WGS sequence"/>
</dbReference>